<dbReference type="AlphaFoldDB" id="A0A1A9I5W8"/>
<evidence type="ECO:0000313" key="1">
    <source>
        <dbReference type="EMBL" id="ANH82052.1"/>
    </source>
</evidence>
<keyword evidence="2" id="KW-1185">Reference proteome</keyword>
<dbReference type="RefSeq" id="WP_067757523.1">
    <property type="nucleotide sequence ID" value="NZ_CP015772.1"/>
</dbReference>
<evidence type="ECO:0000313" key="2">
    <source>
        <dbReference type="Proteomes" id="UP000077667"/>
    </source>
</evidence>
<dbReference type="PROSITE" id="PS51257">
    <property type="entry name" value="PROKAR_LIPOPROTEIN"/>
    <property type="match status" value="1"/>
</dbReference>
<gene>
    <name evidence="1" type="ORF">A8C56_14695</name>
</gene>
<name>A0A1A9I5W8_9BACT</name>
<accession>A0A1A9I5W8</accession>
<organism evidence="1 2">
    <name type="scientific">Niabella ginsenosidivorans</name>
    <dbReference type="NCBI Taxonomy" id="1176587"/>
    <lineage>
        <taxon>Bacteria</taxon>
        <taxon>Pseudomonadati</taxon>
        <taxon>Bacteroidota</taxon>
        <taxon>Chitinophagia</taxon>
        <taxon>Chitinophagales</taxon>
        <taxon>Chitinophagaceae</taxon>
        <taxon>Niabella</taxon>
    </lineage>
</organism>
<proteinExistence type="predicted"/>
<dbReference type="EMBL" id="CP015772">
    <property type="protein sequence ID" value="ANH82052.1"/>
    <property type="molecule type" value="Genomic_DNA"/>
</dbReference>
<dbReference type="KEGG" id="nia:A8C56_14695"/>
<dbReference type="Proteomes" id="UP000077667">
    <property type="component" value="Chromosome"/>
</dbReference>
<reference evidence="1 2" key="1">
    <citation type="submission" date="2016-05" db="EMBL/GenBank/DDBJ databases">
        <title>Niabella ginsenosidivorans BS26 whole genome sequencing.</title>
        <authorList>
            <person name="Im W.T."/>
            <person name="Siddiqi M.Z."/>
        </authorList>
    </citation>
    <scope>NUCLEOTIDE SEQUENCE [LARGE SCALE GENOMIC DNA]</scope>
    <source>
        <strain evidence="1 2">BS26</strain>
    </source>
</reference>
<protein>
    <submittedName>
        <fullName evidence="1">Uncharacterized protein</fullName>
    </submittedName>
</protein>
<dbReference type="OrthoDB" id="7443339at2"/>
<sequence>MKYRSVFFIALSFVLLSISGCKKNDTGSEDNANGYYLRANLDGVLTDFSKGAGFTFMRDDARISVIDLGGFSEVYPKGEMNLPSHN</sequence>